<dbReference type="Proteomes" id="UP000625316">
    <property type="component" value="Unassembled WGS sequence"/>
</dbReference>
<accession>A0A928VTR9</accession>
<protein>
    <submittedName>
        <fullName evidence="1">Uncharacterized protein</fullName>
    </submittedName>
</protein>
<sequence length="91" mass="9839">MLKHFVLNLNPNAQFEWERCTLHNPITANQPNLAQLVAQSVGEQSGSYLVSVNIEVTVLEAASIEQSSNRLINKLELPAIANAAALTEVAA</sequence>
<evidence type="ECO:0000313" key="2">
    <source>
        <dbReference type="Proteomes" id="UP000625316"/>
    </source>
</evidence>
<reference evidence="1" key="1">
    <citation type="submission" date="2020-10" db="EMBL/GenBank/DDBJ databases">
        <authorList>
            <person name="Castelo-Branco R."/>
            <person name="Eusebio N."/>
            <person name="Adriana R."/>
            <person name="Vieira A."/>
            <person name="Brugerolle De Fraissinette N."/>
            <person name="Rezende De Castro R."/>
            <person name="Schneider M.P."/>
            <person name="Vasconcelos V."/>
            <person name="Leao P.N."/>
        </authorList>
    </citation>
    <scope>NUCLEOTIDE SEQUENCE</scope>
    <source>
        <strain evidence="1">LEGE 11480</strain>
    </source>
</reference>
<dbReference type="RefSeq" id="WP_264326741.1">
    <property type="nucleotide sequence ID" value="NZ_JADEXQ010000080.1"/>
</dbReference>
<evidence type="ECO:0000313" key="1">
    <source>
        <dbReference type="EMBL" id="MBE9031914.1"/>
    </source>
</evidence>
<dbReference type="AlphaFoldDB" id="A0A928VTR9"/>
<dbReference type="EMBL" id="JADEXQ010000080">
    <property type="protein sequence ID" value="MBE9031914.1"/>
    <property type="molecule type" value="Genomic_DNA"/>
</dbReference>
<proteinExistence type="predicted"/>
<gene>
    <name evidence="1" type="ORF">IQ266_19445</name>
</gene>
<organism evidence="1 2">
    <name type="scientific">Romeriopsis navalis LEGE 11480</name>
    <dbReference type="NCBI Taxonomy" id="2777977"/>
    <lineage>
        <taxon>Bacteria</taxon>
        <taxon>Bacillati</taxon>
        <taxon>Cyanobacteriota</taxon>
        <taxon>Cyanophyceae</taxon>
        <taxon>Leptolyngbyales</taxon>
        <taxon>Leptolyngbyaceae</taxon>
        <taxon>Romeriopsis</taxon>
        <taxon>Romeriopsis navalis</taxon>
    </lineage>
</organism>
<name>A0A928VTR9_9CYAN</name>
<keyword evidence="2" id="KW-1185">Reference proteome</keyword>
<comment type="caution">
    <text evidence="1">The sequence shown here is derived from an EMBL/GenBank/DDBJ whole genome shotgun (WGS) entry which is preliminary data.</text>
</comment>